<dbReference type="Gene3D" id="3.40.50.10740">
    <property type="entry name" value="Class I glutamine amidotransferase-like"/>
    <property type="match status" value="1"/>
</dbReference>
<evidence type="ECO:0000259" key="7">
    <source>
        <dbReference type="Pfam" id="PF17676"/>
    </source>
</evidence>
<dbReference type="InterPro" id="IPR027461">
    <property type="entry name" value="Carboxypeptidase_A_C_sf"/>
</dbReference>
<dbReference type="InterPro" id="IPR040449">
    <property type="entry name" value="Peptidase_S66_N"/>
</dbReference>
<keyword evidence="9" id="KW-1185">Reference proteome</keyword>
<dbReference type="SUPFAM" id="SSF141986">
    <property type="entry name" value="LD-carboxypeptidase A C-terminal domain-like"/>
    <property type="match status" value="1"/>
</dbReference>
<protein>
    <submittedName>
        <fullName evidence="8">LD-carboxypeptidase</fullName>
    </submittedName>
</protein>
<sequence length="362" mass="37608">MMSRRHALKAIGITGSGLAALGGAARVLADPAPAQTNARLPGRLRGARVVAPRLRMGDTLGLVAPAGFVGDRFGIEEIAEAVRAMGLEPRLAPNLTERAGYLAGEDAARAAAFMETWRDPSVKAVMAVRGGWGTARILPRLDFAALRKAPKLFCGFSDNTALHLALMAQGCAPSVHGPNAAASWPPVAWEAFHALAFEGATPTFSVAAYTGANLGGGRREARVFAGGQATGRLVGGNLTVLSALVGTPYLPDMRGAILFLEDTNEAEYRIDRMLTQLSLAGVLGSLAGVVFGQCTHCENPDGGFSNYTIYQVLDQHLGTLGVPAFQGLSIGHIAAQASVPEGCLARIDADAGTLTMLEPVVA</sequence>
<evidence type="ECO:0000259" key="6">
    <source>
        <dbReference type="Pfam" id="PF02016"/>
    </source>
</evidence>
<dbReference type="EMBL" id="JALHLF010000056">
    <property type="protein sequence ID" value="MCJ2183672.1"/>
    <property type="molecule type" value="Genomic_DNA"/>
</dbReference>
<comment type="similarity">
    <text evidence="1">Belongs to the peptidase S66 family.</text>
</comment>
<organism evidence="8 9">
    <name type="scientific">Novosphingobium organovorum</name>
    <dbReference type="NCBI Taxonomy" id="2930092"/>
    <lineage>
        <taxon>Bacteria</taxon>
        <taxon>Pseudomonadati</taxon>
        <taxon>Pseudomonadota</taxon>
        <taxon>Alphaproteobacteria</taxon>
        <taxon>Sphingomonadales</taxon>
        <taxon>Sphingomonadaceae</taxon>
        <taxon>Novosphingobium</taxon>
    </lineage>
</organism>
<dbReference type="Proteomes" id="UP001162881">
    <property type="component" value="Unassembled WGS sequence"/>
</dbReference>
<evidence type="ECO:0000313" key="8">
    <source>
        <dbReference type="EMBL" id="MCJ2183672.1"/>
    </source>
</evidence>
<keyword evidence="4" id="KW-0378">Hydrolase</keyword>
<dbReference type="InterPro" id="IPR003507">
    <property type="entry name" value="S66_fam"/>
</dbReference>
<dbReference type="InterPro" id="IPR029062">
    <property type="entry name" value="Class_I_gatase-like"/>
</dbReference>
<evidence type="ECO:0000256" key="2">
    <source>
        <dbReference type="ARBA" id="ARBA00022645"/>
    </source>
</evidence>
<dbReference type="SUPFAM" id="SSF52317">
    <property type="entry name" value="Class I glutamine amidotransferase-like"/>
    <property type="match status" value="1"/>
</dbReference>
<dbReference type="CDD" id="cd07025">
    <property type="entry name" value="Peptidase_S66"/>
    <property type="match status" value="1"/>
</dbReference>
<dbReference type="Pfam" id="PF17676">
    <property type="entry name" value="Peptidase_S66C"/>
    <property type="match status" value="1"/>
</dbReference>
<gene>
    <name evidence="8" type="ORF">MTR62_13370</name>
</gene>
<dbReference type="PROSITE" id="PS51318">
    <property type="entry name" value="TAT"/>
    <property type="match status" value="1"/>
</dbReference>
<keyword evidence="5" id="KW-0720">Serine protease</keyword>
<evidence type="ECO:0000256" key="3">
    <source>
        <dbReference type="ARBA" id="ARBA00022670"/>
    </source>
</evidence>
<dbReference type="Gene3D" id="3.50.30.60">
    <property type="entry name" value="LD-carboxypeptidase A C-terminal domain-like"/>
    <property type="match status" value="1"/>
</dbReference>
<dbReference type="InterPro" id="IPR027478">
    <property type="entry name" value="LdcA_N"/>
</dbReference>
<accession>A0ABT0BF33</accession>
<dbReference type="RefSeq" id="WP_244021690.1">
    <property type="nucleotide sequence ID" value="NZ_JALHLF010000056.1"/>
</dbReference>
<dbReference type="InterPro" id="IPR006311">
    <property type="entry name" value="TAT_signal"/>
</dbReference>
<feature type="domain" description="LD-carboxypeptidase C-terminal" evidence="7">
    <location>
        <begin position="230"/>
        <end position="347"/>
    </location>
</feature>
<keyword evidence="2" id="KW-0121">Carboxypeptidase</keyword>
<dbReference type="PANTHER" id="PTHR30237:SF2">
    <property type="entry name" value="MUREIN TETRAPEPTIDE CARBOXYPEPTIDASE"/>
    <property type="match status" value="1"/>
</dbReference>
<evidence type="ECO:0000256" key="4">
    <source>
        <dbReference type="ARBA" id="ARBA00022801"/>
    </source>
</evidence>
<proteinExistence type="inferred from homology"/>
<reference evidence="8" key="1">
    <citation type="submission" date="2022-03" db="EMBL/GenBank/DDBJ databases">
        <title>Identification of a novel bacterium isolated from mangrove sediments.</title>
        <authorList>
            <person name="Pan X."/>
        </authorList>
    </citation>
    <scope>NUCLEOTIDE SEQUENCE</scope>
    <source>
        <strain evidence="8">B1949</strain>
    </source>
</reference>
<name>A0ABT0BF33_9SPHN</name>
<comment type="caution">
    <text evidence="8">The sequence shown here is derived from an EMBL/GenBank/DDBJ whole genome shotgun (WGS) entry which is preliminary data.</text>
</comment>
<evidence type="ECO:0000256" key="1">
    <source>
        <dbReference type="ARBA" id="ARBA00010233"/>
    </source>
</evidence>
<keyword evidence="3" id="KW-0645">Protease</keyword>
<evidence type="ECO:0000256" key="5">
    <source>
        <dbReference type="ARBA" id="ARBA00022825"/>
    </source>
</evidence>
<dbReference type="Pfam" id="PF02016">
    <property type="entry name" value="Peptidase_S66"/>
    <property type="match status" value="1"/>
</dbReference>
<evidence type="ECO:0000313" key="9">
    <source>
        <dbReference type="Proteomes" id="UP001162881"/>
    </source>
</evidence>
<feature type="domain" description="LD-carboxypeptidase N-terminal" evidence="6">
    <location>
        <begin position="61"/>
        <end position="177"/>
    </location>
</feature>
<dbReference type="PANTHER" id="PTHR30237">
    <property type="entry name" value="MURAMOYLTETRAPEPTIDE CARBOXYPEPTIDASE"/>
    <property type="match status" value="1"/>
</dbReference>
<dbReference type="InterPro" id="IPR040921">
    <property type="entry name" value="Peptidase_S66C"/>
</dbReference>
<dbReference type="PIRSF" id="PIRSF028757">
    <property type="entry name" value="LD-carboxypeptidase"/>
    <property type="match status" value="1"/>
</dbReference>